<evidence type="ECO:0000259" key="1">
    <source>
        <dbReference type="Pfam" id="PF12680"/>
    </source>
</evidence>
<feature type="domain" description="SnoaL-like" evidence="1">
    <location>
        <begin position="15"/>
        <end position="126"/>
    </location>
</feature>
<accession>A0ABX7CVK9</accession>
<proteinExistence type="predicted"/>
<gene>
    <name evidence="2" type="ORF">I6I98_12955</name>
</gene>
<dbReference type="Gene3D" id="3.10.450.50">
    <property type="match status" value="1"/>
</dbReference>
<reference evidence="2 3" key="1">
    <citation type="submission" date="2021-01" db="EMBL/GenBank/DDBJ databases">
        <title>FDA dAtabase for Regulatory Grade micrObial Sequences (FDA-ARGOS): Supporting development and validation of Infectious Disease Dx tests.</title>
        <authorList>
            <person name="Sproer C."/>
            <person name="Gronow S."/>
            <person name="Severitt S."/>
            <person name="Schroder I."/>
            <person name="Tallon L."/>
            <person name="Sadzewicz L."/>
            <person name="Zhao X."/>
            <person name="Boylan J."/>
            <person name="Ott S."/>
            <person name="Bowen H."/>
            <person name="Vavikolanu K."/>
            <person name="Mehta A."/>
            <person name="Aluvathingal J."/>
            <person name="Nadendla S."/>
            <person name="Lowell S."/>
            <person name="Myers T."/>
            <person name="Yan Y."/>
            <person name="Sichtig H."/>
        </authorList>
    </citation>
    <scope>NUCLEOTIDE SEQUENCE [LARGE SCALE GENOMIC DNA]</scope>
    <source>
        <strain evidence="2 3">FDAARGOS_1141</strain>
    </source>
</reference>
<evidence type="ECO:0000313" key="3">
    <source>
        <dbReference type="Proteomes" id="UP000595498"/>
    </source>
</evidence>
<dbReference type="EMBL" id="CP068224">
    <property type="protein sequence ID" value="QQT56111.1"/>
    <property type="molecule type" value="Genomic_DNA"/>
</dbReference>
<organism evidence="2 3">
    <name type="scientific">Sphingobacterium multivorum</name>
    <dbReference type="NCBI Taxonomy" id="28454"/>
    <lineage>
        <taxon>Bacteria</taxon>
        <taxon>Pseudomonadati</taxon>
        <taxon>Bacteroidota</taxon>
        <taxon>Sphingobacteriia</taxon>
        <taxon>Sphingobacteriales</taxon>
        <taxon>Sphingobacteriaceae</taxon>
        <taxon>Sphingobacterium</taxon>
    </lineage>
</organism>
<sequence>MSISVLNKRTEKIFKYVEAYNQMDAKNMIADFSDDIIFKNVMNGEKTMELQGIEEFKKQAIEALSYFSEREQVIESITHNYSTTDISITYRAIAAMDFPNGLKKGEEISLNGKSIFEFSDDGKIIRLTDIV</sequence>
<name>A0ABX7CVK9_SPHMU</name>
<dbReference type="Proteomes" id="UP000595498">
    <property type="component" value="Chromosome"/>
</dbReference>
<dbReference type="Pfam" id="PF12680">
    <property type="entry name" value="SnoaL_2"/>
    <property type="match status" value="1"/>
</dbReference>
<keyword evidence="3" id="KW-1185">Reference proteome</keyword>
<dbReference type="InterPro" id="IPR032710">
    <property type="entry name" value="NTF2-like_dom_sf"/>
</dbReference>
<dbReference type="InterPro" id="IPR037401">
    <property type="entry name" value="SnoaL-like"/>
</dbReference>
<dbReference type="SUPFAM" id="SSF54427">
    <property type="entry name" value="NTF2-like"/>
    <property type="match status" value="1"/>
</dbReference>
<evidence type="ECO:0000313" key="2">
    <source>
        <dbReference type="EMBL" id="QQT56111.1"/>
    </source>
</evidence>
<protein>
    <submittedName>
        <fullName evidence="2">Nuclear transport factor 2 family protein</fullName>
    </submittedName>
</protein>